<protein>
    <submittedName>
        <fullName evidence="1">Uncharacterized protein</fullName>
    </submittedName>
</protein>
<accession>A0A4Y2FRA7</accession>
<evidence type="ECO:0000313" key="1">
    <source>
        <dbReference type="EMBL" id="GBM42164.1"/>
    </source>
</evidence>
<reference evidence="1 2" key="1">
    <citation type="journal article" date="2019" name="Sci. Rep.">
        <title>Orb-weaving spider Araneus ventricosus genome elucidates the spidroin gene catalogue.</title>
        <authorList>
            <person name="Kono N."/>
            <person name="Nakamura H."/>
            <person name="Ohtoshi R."/>
            <person name="Moran D.A.P."/>
            <person name="Shinohara A."/>
            <person name="Yoshida Y."/>
            <person name="Fujiwara M."/>
            <person name="Mori M."/>
            <person name="Tomita M."/>
            <person name="Arakawa K."/>
        </authorList>
    </citation>
    <scope>NUCLEOTIDE SEQUENCE [LARGE SCALE GENOMIC DNA]</scope>
</reference>
<dbReference type="AlphaFoldDB" id="A0A4Y2FRA7"/>
<keyword evidence="2" id="KW-1185">Reference proteome</keyword>
<comment type="caution">
    <text evidence="1">The sequence shown here is derived from an EMBL/GenBank/DDBJ whole genome shotgun (WGS) entry which is preliminary data.</text>
</comment>
<gene>
    <name evidence="1" type="ORF">AVEN_182937_1</name>
</gene>
<sequence>MPKTSGALPINIDYLIDDVKARLGSMTTHLSMLCNLFNLNSLGFFPSFSVFLVSHPFQDTIPTMLLFPHLYYDHELYGDLCSSRIALSSLKVCAKNFETVCI</sequence>
<proteinExistence type="predicted"/>
<dbReference type="EMBL" id="BGPR01000988">
    <property type="protein sequence ID" value="GBM42164.1"/>
    <property type="molecule type" value="Genomic_DNA"/>
</dbReference>
<evidence type="ECO:0000313" key="2">
    <source>
        <dbReference type="Proteomes" id="UP000499080"/>
    </source>
</evidence>
<dbReference type="Proteomes" id="UP000499080">
    <property type="component" value="Unassembled WGS sequence"/>
</dbReference>
<name>A0A4Y2FRA7_ARAVE</name>
<organism evidence="1 2">
    <name type="scientific">Araneus ventricosus</name>
    <name type="common">Orbweaver spider</name>
    <name type="synonym">Epeira ventricosa</name>
    <dbReference type="NCBI Taxonomy" id="182803"/>
    <lineage>
        <taxon>Eukaryota</taxon>
        <taxon>Metazoa</taxon>
        <taxon>Ecdysozoa</taxon>
        <taxon>Arthropoda</taxon>
        <taxon>Chelicerata</taxon>
        <taxon>Arachnida</taxon>
        <taxon>Araneae</taxon>
        <taxon>Araneomorphae</taxon>
        <taxon>Entelegynae</taxon>
        <taxon>Araneoidea</taxon>
        <taxon>Araneidae</taxon>
        <taxon>Araneus</taxon>
    </lineage>
</organism>